<feature type="non-terminal residue" evidence="1">
    <location>
        <position position="52"/>
    </location>
</feature>
<gene>
    <name evidence="1" type="ORF">DD728_08855</name>
</gene>
<protein>
    <submittedName>
        <fullName evidence="1">DUF1491 domain-containing protein</fullName>
    </submittedName>
</protein>
<organism evidence="1 2">
    <name type="scientific">Hyphomonas atlantica</name>
    <dbReference type="NCBI Taxonomy" id="1280948"/>
    <lineage>
        <taxon>Bacteria</taxon>
        <taxon>Pseudomonadati</taxon>
        <taxon>Pseudomonadota</taxon>
        <taxon>Alphaproteobacteria</taxon>
        <taxon>Hyphomonadales</taxon>
        <taxon>Hyphomonadaceae</taxon>
        <taxon>Hyphomonas</taxon>
    </lineage>
</organism>
<feature type="non-terminal residue" evidence="1">
    <location>
        <position position="1"/>
    </location>
</feature>
<name>A0A356W5P1_9PROT</name>
<dbReference type="EMBL" id="DOGS01000180">
    <property type="protein sequence ID" value="HBQ48980.1"/>
    <property type="molecule type" value="Genomic_DNA"/>
</dbReference>
<dbReference type="Gene3D" id="3.40.1530.20">
    <property type="entry name" value="Protein of unknown function (DUF1491)"/>
    <property type="match status" value="1"/>
</dbReference>
<accession>A0A356W5P1</accession>
<reference evidence="1 2" key="1">
    <citation type="journal article" date="2018" name="Nat. Biotechnol.">
        <title>A standardized bacterial taxonomy based on genome phylogeny substantially revises the tree of life.</title>
        <authorList>
            <person name="Parks D.H."/>
            <person name="Chuvochina M."/>
            <person name="Waite D.W."/>
            <person name="Rinke C."/>
            <person name="Skarshewski A."/>
            <person name="Chaumeil P.A."/>
            <person name="Hugenholtz P."/>
        </authorList>
    </citation>
    <scope>NUCLEOTIDE SEQUENCE [LARGE SCALE GENOMIC DNA]</scope>
    <source>
        <strain evidence="1">UBA10378</strain>
    </source>
</reference>
<sequence>DALVRRAQVAGAAAFVLQSGDEERGDVVVKVACLDGTAAVYTPSINMEGDRV</sequence>
<dbReference type="Pfam" id="PF07372">
    <property type="entry name" value="DUF1491"/>
    <property type="match status" value="1"/>
</dbReference>
<dbReference type="Proteomes" id="UP000263957">
    <property type="component" value="Unassembled WGS sequence"/>
</dbReference>
<comment type="caution">
    <text evidence="1">The sequence shown here is derived from an EMBL/GenBank/DDBJ whole genome shotgun (WGS) entry which is preliminary data.</text>
</comment>
<proteinExistence type="predicted"/>
<evidence type="ECO:0000313" key="1">
    <source>
        <dbReference type="EMBL" id="HBQ48980.1"/>
    </source>
</evidence>
<dbReference type="InterPro" id="IPR009964">
    <property type="entry name" value="DUF1491"/>
</dbReference>
<dbReference type="AlphaFoldDB" id="A0A356W5P1"/>
<evidence type="ECO:0000313" key="2">
    <source>
        <dbReference type="Proteomes" id="UP000263957"/>
    </source>
</evidence>